<dbReference type="RefSeq" id="WP_253756531.1">
    <property type="nucleotide sequence ID" value="NZ_BAABKA010000012.1"/>
</dbReference>
<keyword evidence="3" id="KW-1185">Reference proteome</keyword>
<feature type="region of interest" description="Disordered" evidence="1">
    <location>
        <begin position="90"/>
        <end position="137"/>
    </location>
</feature>
<name>A0A9X2K814_9ACTN</name>
<reference evidence="2" key="1">
    <citation type="submission" date="2022-06" db="EMBL/GenBank/DDBJ databases">
        <title>Sequencing the genomes of 1000 actinobacteria strains.</title>
        <authorList>
            <person name="Klenk H.-P."/>
        </authorList>
    </citation>
    <scope>NUCLEOTIDE SEQUENCE</scope>
    <source>
        <strain evidence="2">DSM 46694</strain>
    </source>
</reference>
<comment type="caution">
    <text evidence="2">The sequence shown here is derived from an EMBL/GenBank/DDBJ whole genome shotgun (WGS) entry which is preliminary data.</text>
</comment>
<dbReference type="AlphaFoldDB" id="A0A9X2K814"/>
<evidence type="ECO:0000313" key="3">
    <source>
        <dbReference type="Proteomes" id="UP001139648"/>
    </source>
</evidence>
<evidence type="ECO:0000313" key="2">
    <source>
        <dbReference type="EMBL" id="MCP2364252.1"/>
    </source>
</evidence>
<sequence>MNSSDHLRLPADAFPVGVYAAERHMTPDAIKVEASEAALILWVAGLMVGVPRDADDTRLQAALHLAWHMRNVSERFGSLLRAELEERQRARTAAPIAAAMHAASHDHPDPACPASVEEPIHPVGASPAGESATADDH</sequence>
<dbReference type="Proteomes" id="UP001139648">
    <property type="component" value="Unassembled WGS sequence"/>
</dbReference>
<gene>
    <name evidence="2" type="ORF">HD597_011272</name>
</gene>
<dbReference type="EMBL" id="JAMZEB010000002">
    <property type="protein sequence ID" value="MCP2364252.1"/>
    <property type="molecule type" value="Genomic_DNA"/>
</dbReference>
<protein>
    <submittedName>
        <fullName evidence="2">Uncharacterized protein</fullName>
    </submittedName>
</protein>
<proteinExistence type="predicted"/>
<evidence type="ECO:0000256" key="1">
    <source>
        <dbReference type="SAM" id="MobiDB-lite"/>
    </source>
</evidence>
<organism evidence="2 3">
    <name type="scientific">Nonomuraea thailandensis</name>
    <dbReference type="NCBI Taxonomy" id="1188745"/>
    <lineage>
        <taxon>Bacteria</taxon>
        <taxon>Bacillati</taxon>
        <taxon>Actinomycetota</taxon>
        <taxon>Actinomycetes</taxon>
        <taxon>Streptosporangiales</taxon>
        <taxon>Streptosporangiaceae</taxon>
        <taxon>Nonomuraea</taxon>
    </lineage>
</organism>
<feature type="compositionally biased region" description="Low complexity" evidence="1">
    <location>
        <begin position="91"/>
        <end position="102"/>
    </location>
</feature>
<accession>A0A9X2K814</accession>